<keyword evidence="2" id="KW-1185">Reference proteome</keyword>
<reference evidence="1" key="2">
    <citation type="journal article" date="2023" name="Int. J. Mol. Sci.">
        <title>De Novo Assembly and Annotation of 11 Diverse Shrub Willow (Salix) Genomes Reveals Novel Gene Organization in Sex-Linked Regions.</title>
        <authorList>
            <person name="Hyden B."/>
            <person name="Feng K."/>
            <person name="Yates T.B."/>
            <person name="Jawdy S."/>
            <person name="Cereghino C."/>
            <person name="Smart L.B."/>
            <person name="Muchero W."/>
        </authorList>
    </citation>
    <scope>NUCLEOTIDE SEQUENCE</scope>
    <source>
        <tissue evidence="1">Shoot tip</tissue>
    </source>
</reference>
<evidence type="ECO:0000313" key="1">
    <source>
        <dbReference type="EMBL" id="KAJ6304378.1"/>
    </source>
</evidence>
<dbReference type="EMBL" id="JAPFFI010000027">
    <property type="protein sequence ID" value="KAJ6304378.1"/>
    <property type="molecule type" value="Genomic_DNA"/>
</dbReference>
<sequence>MKNFHPWRHGSRNLQMLRSSVRTGRTETSWLPSMLPCVRPILEKEHLNEWSMQIFPELMNDADRSKSPFDC</sequence>
<gene>
    <name evidence="1" type="ORF">OIU77_018109</name>
</gene>
<proteinExistence type="predicted"/>
<reference evidence="1" key="1">
    <citation type="submission" date="2022-10" db="EMBL/GenBank/DDBJ databases">
        <authorList>
            <person name="Hyden B.L."/>
            <person name="Feng K."/>
            <person name="Yates T."/>
            <person name="Jawdy S."/>
            <person name="Smart L.B."/>
            <person name="Muchero W."/>
        </authorList>
    </citation>
    <scope>NUCLEOTIDE SEQUENCE</scope>
    <source>
        <tissue evidence="1">Shoot tip</tissue>
    </source>
</reference>
<name>A0ABQ8ZR39_9ROSI</name>
<comment type="caution">
    <text evidence="1">The sequence shown here is derived from an EMBL/GenBank/DDBJ whole genome shotgun (WGS) entry which is preliminary data.</text>
</comment>
<dbReference type="Proteomes" id="UP001141253">
    <property type="component" value="Chromosome 16"/>
</dbReference>
<evidence type="ECO:0000313" key="2">
    <source>
        <dbReference type="Proteomes" id="UP001141253"/>
    </source>
</evidence>
<organism evidence="1 2">
    <name type="scientific">Salix suchowensis</name>
    <dbReference type="NCBI Taxonomy" id="1278906"/>
    <lineage>
        <taxon>Eukaryota</taxon>
        <taxon>Viridiplantae</taxon>
        <taxon>Streptophyta</taxon>
        <taxon>Embryophyta</taxon>
        <taxon>Tracheophyta</taxon>
        <taxon>Spermatophyta</taxon>
        <taxon>Magnoliopsida</taxon>
        <taxon>eudicotyledons</taxon>
        <taxon>Gunneridae</taxon>
        <taxon>Pentapetalae</taxon>
        <taxon>rosids</taxon>
        <taxon>fabids</taxon>
        <taxon>Malpighiales</taxon>
        <taxon>Salicaceae</taxon>
        <taxon>Saliceae</taxon>
        <taxon>Salix</taxon>
    </lineage>
</organism>
<accession>A0ABQ8ZR39</accession>
<protein>
    <submittedName>
        <fullName evidence="1">Uncharacterized protein</fullName>
    </submittedName>
</protein>